<sequence>MPKLATRILNAQSTLWAFFFYASDDAISQLTQNNKMSNPQAVRIHSLALVRPKDGGSFASDDILRATLVIIDLDHLTAQTADEMISALFHKNEIARLHTFEHAKRRQSFAHGRLAGKLAVRAHCDDLEPQQIQIENGVFDQPILTSTHPEIHQLGVSISHSDHYAAALVFHRAHPMGIDVDLPSPADIGPVLAGLSRRERNVLEELKLDDRDAAALMWVARESLAKTLTTGLMTPLSVYTPSSITLQDGVFVVFYENFSQYRSLVWHGVKGWLGITLPGETVFLHSPDFNWS</sequence>
<dbReference type="AlphaFoldDB" id="A0A1Y2KYT7"/>
<organism evidence="1 2">
    <name type="scientific">Thalassospira mesophila</name>
    <dbReference type="NCBI Taxonomy" id="1293891"/>
    <lineage>
        <taxon>Bacteria</taxon>
        <taxon>Pseudomonadati</taxon>
        <taxon>Pseudomonadota</taxon>
        <taxon>Alphaproteobacteria</taxon>
        <taxon>Rhodospirillales</taxon>
        <taxon>Thalassospiraceae</taxon>
        <taxon>Thalassospira</taxon>
    </lineage>
</organism>
<evidence type="ECO:0000313" key="2">
    <source>
        <dbReference type="Proteomes" id="UP000193391"/>
    </source>
</evidence>
<dbReference type="GO" id="GO:0000287">
    <property type="term" value="F:magnesium ion binding"/>
    <property type="evidence" value="ECO:0007669"/>
    <property type="project" value="InterPro"/>
</dbReference>
<protein>
    <recommendedName>
        <fullName evidence="3">4'-phosphopantetheinyl transferase domain-containing protein</fullName>
    </recommendedName>
</protein>
<proteinExistence type="predicted"/>
<evidence type="ECO:0008006" key="3">
    <source>
        <dbReference type="Google" id="ProtNLM"/>
    </source>
</evidence>
<dbReference type="Gene3D" id="3.90.470.20">
    <property type="entry name" value="4'-phosphopantetheinyl transferase domain"/>
    <property type="match status" value="1"/>
</dbReference>
<dbReference type="InterPro" id="IPR037143">
    <property type="entry name" value="4-PPantetheinyl_Trfase_dom_sf"/>
</dbReference>
<dbReference type="GO" id="GO:0008897">
    <property type="term" value="F:holo-[acyl-carrier-protein] synthase activity"/>
    <property type="evidence" value="ECO:0007669"/>
    <property type="project" value="InterPro"/>
</dbReference>
<keyword evidence="2" id="KW-1185">Reference proteome</keyword>
<reference evidence="1 2" key="1">
    <citation type="submission" date="2014-03" db="EMBL/GenBank/DDBJ databases">
        <title>The draft genome sequence of Thalassospira mesophila JCM 18969.</title>
        <authorList>
            <person name="Lai Q."/>
            <person name="Shao Z."/>
        </authorList>
    </citation>
    <scope>NUCLEOTIDE SEQUENCE [LARGE SCALE GENOMIC DNA]</scope>
    <source>
        <strain evidence="1 2">JCM 18969</strain>
    </source>
</reference>
<dbReference type="EMBL" id="JFKA01000009">
    <property type="protein sequence ID" value="OSQ36739.1"/>
    <property type="molecule type" value="Genomic_DNA"/>
</dbReference>
<dbReference type="STRING" id="1293891.TMES_16805"/>
<accession>A0A1Y2KYT7</accession>
<name>A0A1Y2KYT7_9PROT</name>
<evidence type="ECO:0000313" key="1">
    <source>
        <dbReference type="EMBL" id="OSQ36739.1"/>
    </source>
</evidence>
<dbReference type="SUPFAM" id="SSF56214">
    <property type="entry name" value="4'-phosphopantetheinyl transferase"/>
    <property type="match status" value="2"/>
</dbReference>
<gene>
    <name evidence="1" type="ORF">TMES_16805</name>
</gene>
<comment type="caution">
    <text evidence="1">The sequence shown here is derived from an EMBL/GenBank/DDBJ whole genome shotgun (WGS) entry which is preliminary data.</text>
</comment>
<dbReference type="Proteomes" id="UP000193391">
    <property type="component" value="Unassembled WGS sequence"/>
</dbReference>